<sequence>MYIEHNKSLIAEAKFDQVIAKRQIGKLEQLLSLLPRIGSKASKPVIAVLRLSGVIGKVSSVKSGLSIESLHELIDKAFEIKNLKALCLTINSPGGSPVQSELISKRIRSLAGEKKIPIYSFVEDVAASGGYWLACIGDQIYASKSSIIGSIGVVSAGFGFPVAINKLGVERRVYAEGKNKSILDPFQPVQEEDIKIIKHIQKQIHGHFIDYVKERRIGKLTQEDDILFNGAFWSGETAVDFGLIDGIDDMYSFIKQKYGDVTIKYISAKQSWLKKRLAMVRQDFVQEFSDTLIESVENKITYDRFNMR</sequence>
<evidence type="ECO:0000256" key="3">
    <source>
        <dbReference type="ARBA" id="ARBA00022801"/>
    </source>
</evidence>
<dbReference type="PANTHER" id="PTHR42987">
    <property type="entry name" value="PEPTIDASE S49"/>
    <property type="match status" value="1"/>
</dbReference>
<keyword evidence="4" id="KW-0720">Serine protease</keyword>
<dbReference type="Pfam" id="PF01343">
    <property type="entry name" value="Peptidase_S49"/>
    <property type="match status" value="1"/>
</dbReference>
<organism evidence="6">
    <name type="scientific">Candidatus Tisiphia endosymbiont of Sergentomyia squamirostris</name>
    <dbReference type="NCBI Taxonomy" id="3113639"/>
    <lineage>
        <taxon>Bacteria</taxon>
        <taxon>Pseudomonadati</taxon>
        <taxon>Pseudomonadota</taxon>
        <taxon>Alphaproteobacteria</taxon>
        <taxon>Rickettsiales</taxon>
        <taxon>Rickettsiaceae</taxon>
        <taxon>Rickettsieae</taxon>
        <taxon>Candidatus Tisiphia</taxon>
    </lineage>
</organism>
<dbReference type="CDD" id="cd07023">
    <property type="entry name" value="S49_Sppa_N_C"/>
    <property type="match status" value="1"/>
</dbReference>
<evidence type="ECO:0000256" key="4">
    <source>
        <dbReference type="ARBA" id="ARBA00022825"/>
    </source>
</evidence>
<evidence type="ECO:0000256" key="1">
    <source>
        <dbReference type="ARBA" id="ARBA00008683"/>
    </source>
</evidence>
<reference evidence="6" key="1">
    <citation type="submission" date="2024-01" db="EMBL/GenBank/DDBJ databases">
        <title>Sequencing the genomes of a sandfly, Sergentomyia squamirostris, and its two endosymbionts.</title>
        <authorList>
            <person name="Itokawa K."/>
            <person name="Sanjoba C."/>
        </authorList>
    </citation>
    <scope>NUCLEOTIDE SEQUENCE</scope>
    <source>
        <strain evidence="6">RiSSQ</strain>
    </source>
</reference>
<keyword evidence="3" id="KW-0378">Hydrolase</keyword>
<dbReference type="PANTHER" id="PTHR42987:SF8">
    <property type="entry name" value="PROTEINASE"/>
    <property type="match status" value="1"/>
</dbReference>
<dbReference type="GO" id="GO:0008236">
    <property type="term" value="F:serine-type peptidase activity"/>
    <property type="evidence" value="ECO:0007669"/>
    <property type="project" value="UniProtKB-KW"/>
</dbReference>
<dbReference type="GO" id="GO:0006508">
    <property type="term" value="P:proteolysis"/>
    <property type="evidence" value="ECO:0007669"/>
    <property type="project" value="UniProtKB-KW"/>
</dbReference>
<dbReference type="InterPro" id="IPR002142">
    <property type="entry name" value="Peptidase_S49"/>
</dbReference>
<evidence type="ECO:0000256" key="2">
    <source>
        <dbReference type="ARBA" id="ARBA00022670"/>
    </source>
</evidence>
<accession>A0AAT9G954</accession>
<evidence type="ECO:0000259" key="5">
    <source>
        <dbReference type="Pfam" id="PF01343"/>
    </source>
</evidence>
<gene>
    <name evidence="6" type="ORF">DMENIID0002_09930</name>
</gene>
<dbReference type="Gene3D" id="3.90.226.10">
    <property type="entry name" value="2-enoyl-CoA Hydratase, Chain A, domain 1"/>
    <property type="match status" value="1"/>
</dbReference>
<dbReference type="Gene3D" id="6.20.330.10">
    <property type="match status" value="1"/>
</dbReference>
<feature type="domain" description="Peptidase S49" evidence="5">
    <location>
        <begin position="113"/>
        <end position="252"/>
    </location>
</feature>
<dbReference type="EMBL" id="AP029170">
    <property type="protein sequence ID" value="BFD46347.1"/>
    <property type="molecule type" value="Genomic_DNA"/>
</dbReference>
<comment type="similarity">
    <text evidence="1">Belongs to the peptidase S49 family.</text>
</comment>
<dbReference type="AlphaFoldDB" id="A0AAT9G954"/>
<proteinExistence type="inferred from homology"/>
<keyword evidence="2" id="KW-0645">Protease</keyword>
<evidence type="ECO:0000313" key="6">
    <source>
        <dbReference type="EMBL" id="BFD46347.1"/>
    </source>
</evidence>
<name>A0AAT9G954_9RICK</name>
<dbReference type="InterPro" id="IPR029045">
    <property type="entry name" value="ClpP/crotonase-like_dom_sf"/>
</dbReference>
<dbReference type="InterPro" id="IPR047272">
    <property type="entry name" value="S49_SppA_C"/>
</dbReference>
<dbReference type="SUPFAM" id="SSF52096">
    <property type="entry name" value="ClpP/crotonase"/>
    <property type="match status" value="1"/>
</dbReference>
<protein>
    <submittedName>
        <fullName evidence="6">S49 family peptidase</fullName>
    </submittedName>
</protein>